<protein>
    <submittedName>
        <fullName evidence="1">Uncharacterized protein</fullName>
    </submittedName>
</protein>
<dbReference type="EMBL" id="JASBWR010000051">
    <property type="protein sequence ID" value="KAJ9102610.1"/>
    <property type="molecule type" value="Genomic_DNA"/>
</dbReference>
<organism evidence="1 2">
    <name type="scientific">Naganishia cerealis</name>
    <dbReference type="NCBI Taxonomy" id="610337"/>
    <lineage>
        <taxon>Eukaryota</taxon>
        <taxon>Fungi</taxon>
        <taxon>Dikarya</taxon>
        <taxon>Basidiomycota</taxon>
        <taxon>Agaricomycotina</taxon>
        <taxon>Tremellomycetes</taxon>
        <taxon>Filobasidiales</taxon>
        <taxon>Filobasidiaceae</taxon>
        <taxon>Naganishia</taxon>
    </lineage>
</organism>
<accession>A0ACC2VT61</accession>
<name>A0ACC2VT61_9TREE</name>
<evidence type="ECO:0000313" key="2">
    <source>
        <dbReference type="Proteomes" id="UP001241377"/>
    </source>
</evidence>
<dbReference type="Proteomes" id="UP001241377">
    <property type="component" value="Unassembled WGS sequence"/>
</dbReference>
<evidence type="ECO:0000313" key="1">
    <source>
        <dbReference type="EMBL" id="KAJ9102610.1"/>
    </source>
</evidence>
<reference evidence="1" key="1">
    <citation type="submission" date="2023-04" db="EMBL/GenBank/DDBJ databases">
        <title>Draft Genome sequencing of Naganishia species isolated from polar environments using Oxford Nanopore Technology.</title>
        <authorList>
            <person name="Leo P."/>
            <person name="Venkateswaran K."/>
        </authorList>
    </citation>
    <scope>NUCLEOTIDE SEQUENCE</scope>
    <source>
        <strain evidence="1">MNA-CCFEE 5261</strain>
    </source>
</reference>
<comment type="caution">
    <text evidence="1">The sequence shown here is derived from an EMBL/GenBank/DDBJ whole genome shotgun (WGS) entry which is preliminary data.</text>
</comment>
<gene>
    <name evidence="1" type="ORF">QFC19_004719</name>
</gene>
<sequence length="302" mass="32881">MSAPPVSHTALTAFFCSLLPPAPSHLPLVYHSPHRPPPAITRVVLSITATPGVYPYLSSPTTALFLHRPWSLDRRKLSRSTLVLASHQRLDELLTTGHNEVLMRRLGVQGEMVPIVGYKNDPERKMGLVGRLPVGYTVQKDKNTDTDADADADADDAAQADPSFDDWLRIIRNEFPHAESHLQGPPSNGDPVTAPTPQYIACMNAFDPEIITRVIASASLLSPSASSPTTSSSIAFHPSQIIYLTGQSRPLALAHAQALGIRVVTTGHREAEAWAIRFLQGAVEREWRGMGIQVVVVDEEEG</sequence>
<keyword evidence="2" id="KW-1185">Reference proteome</keyword>
<proteinExistence type="predicted"/>